<dbReference type="AlphaFoldDB" id="A0A0A8ZPG2"/>
<sequence length="61" mass="7171">MLPCCISINLNTKNIICYSIIICSKRKHRTLCHFQSNGFYDFVYKSRLLVVTMTVLHSKHH</sequence>
<proteinExistence type="predicted"/>
<reference evidence="1" key="2">
    <citation type="journal article" date="2015" name="Data Brief">
        <title>Shoot transcriptome of the giant reed, Arundo donax.</title>
        <authorList>
            <person name="Barrero R.A."/>
            <person name="Guerrero F.D."/>
            <person name="Moolhuijzen P."/>
            <person name="Goolsby J.A."/>
            <person name="Tidwell J."/>
            <person name="Bellgard S.E."/>
            <person name="Bellgard M.I."/>
        </authorList>
    </citation>
    <scope>NUCLEOTIDE SEQUENCE</scope>
    <source>
        <tissue evidence="1">Shoot tissue taken approximately 20 cm above the soil surface</tissue>
    </source>
</reference>
<accession>A0A0A8ZPG2</accession>
<reference evidence="1" key="1">
    <citation type="submission" date="2014-09" db="EMBL/GenBank/DDBJ databases">
        <authorList>
            <person name="Magalhaes I.L.F."/>
            <person name="Oliveira U."/>
            <person name="Santos F.R."/>
            <person name="Vidigal T.H.D.A."/>
            <person name="Brescovit A.D."/>
            <person name="Santos A.J."/>
        </authorList>
    </citation>
    <scope>NUCLEOTIDE SEQUENCE</scope>
    <source>
        <tissue evidence="1">Shoot tissue taken approximately 20 cm above the soil surface</tissue>
    </source>
</reference>
<evidence type="ECO:0000313" key="1">
    <source>
        <dbReference type="EMBL" id="JAD40676.1"/>
    </source>
</evidence>
<organism evidence="1">
    <name type="scientific">Arundo donax</name>
    <name type="common">Giant reed</name>
    <name type="synonym">Donax arundinaceus</name>
    <dbReference type="NCBI Taxonomy" id="35708"/>
    <lineage>
        <taxon>Eukaryota</taxon>
        <taxon>Viridiplantae</taxon>
        <taxon>Streptophyta</taxon>
        <taxon>Embryophyta</taxon>
        <taxon>Tracheophyta</taxon>
        <taxon>Spermatophyta</taxon>
        <taxon>Magnoliopsida</taxon>
        <taxon>Liliopsida</taxon>
        <taxon>Poales</taxon>
        <taxon>Poaceae</taxon>
        <taxon>PACMAD clade</taxon>
        <taxon>Arundinoideae</taxon>
        <taxon>Arundineae</taxon>
        <taxon>Arundo</taxon>
    </lineage>
</organism>
<dbReference type="EMBL" id="GBRH01257219">
    <property type="protein sequence ID" value="JAD40676.1"/>
    <property type="molecule type" value="Transcribed_RNA"/>
</dbReference>
<name>A0A0A8ZPG2_ARUDO</name>
<protein>
    <submittedName>
        <fullName evidence="1">Uncharacterized protein</fullName>
    </submittedName>
</protein>